<protein>
    <submittedName>
        <fullName evidence="1">Uncharacterized protein</fullName>
    </submittedName>
</protein>
<feature type="non-terminal residue" evidence="1">
    <location>
        <position position="1"/>
    </location>
</feature>
<organism evidence="1">
    <name type="scientific">marine metagenome</name>
    <dbReference type="NCBI Taxonomy" id="408172"/>
    <lineage>
        <taxon>unclassified sequences</taxon>
        <taxon>metagenomes</taxon>
        <taxon>ecological metagenomes</taxon>
    </lineage>
</organism>
<reference evidence="1" key="1">
    <citation type="submission" date="2018-05" db="EMBL/GenBank/DDBJ databases">
        <authorList>
            <person name="Lanie J.A."/>
            <person name="Ng W.-L."/>
            <person name="Kazmierczak K.M."/>
            <person name="Andrzejewski T.M."/>
            <person name="Davidsen T.M."/>
            <person name="Wayne K.J."/>
            <person name="Tettelin H."/>
            <person name="Glass J.I."/>
            <person name="Rusch D."/>
            <person name="Podicherti R."/>
            <person name="Tsui H.-C.T."/>
            <person name="Winkler M.E."/>
        </authorList>
    </citation>
    <scope>NUCLEOTIDE SEQUENCE</scope>
</reference>
<evidence type="ECO:0000313" key="1">
    <source>
        <dbReference type="EMBL" id="SVB29071.1"/>
    </source>
</evidence>
<name>A0A382CU48_9ZZZZ</name>
<dbReference type="AlphaFoldDB" id="A0A382CU48"/>
<gene>
    <name evidence="1" type="ORF">METZ01_LOCUS181925</name>
</gene>
<accession>A0A382CU48</accession>
<proteinExistence type="predicted"/>
<sequence length="52" mass="5610">VQSILCEQLPDGQAIVTDHGRCNIGVVKERVSVYQGPDSLISCLHFCPDTPA</sequence>
<dbReference type="EMBL" id="UINC01035910">
    <property type="protein sequence ID" value="SVB29071.1"/>
    <property type="molecule type" value="Genomic_DNA"/>
</dbReference>